<feature type="region of interest" description="Disordered" evidence="1">
    <location>
        <begin position="170"/>
        <end position="243"/>
    </location>
</feature>
<name>A0A9K3KDG3_9STRA</name>
<gene>
    <name evidence="2" type="ORF">IV203_023672</name>
</gene>
<comment type="caution">
    <text evidence="2">The sequence shown here is derived from an EMBL/GenBank/DDBJ whole genome shotgun (WGS) entry which is preliminary data.</text>
</comment>
<feature type="compositionally biased region" description="Polar residues" evidence="1">
    <location>
        <begin position="8"/>
        <end position="20"/>
    </location>
</feature>
<keyword evidence="3" id="KW-1185">Reference proteome</keyword>
<evidence type="ECO:0000256" key="1">
    <source>
        <dbReference type="SAM" id="MobiDB-lite"/>
    </source>
</evidence>
<feature type="region of interest" description="Disordered" evidence="1">
    <location>
        <begin position="1"/>
        <end position="40"/>
    </location>
</feature>
<organism evidence="2 3">
    <name type="scientific">Nitzschia inconspicua</name>
    <dbReference type="NCBI Taxonomy" id="303405"/>
    <lineage>
        <taxon>Eukaryota</taxon>
        <taxon>Sar</taxon>
        <taxon>Stramenopiles</taxon>
        <taxon>Ochrophyta</taxon>
        <taxon>Bacillariophyta</taxon>
        <taxon>Bacillariophyceae</taxon>
        <taxon>Bacillariophycidae</taxon>
        <taxon>Bacillariales</taxon>
        <taxon>Bacillariaceae</taxon>
        <taxon>Nitzschia</taxon>
    </lineage>
</organism>
<evidence type="ECO:0000313" key="3">
    <source>
        <dbReference type="Proteomes" id="UP000693970"/>
    </source>
</evidence>
<reference evidence="2" key="1">
    <citation type="journal article" date="2021" name="Sci. Rep.">
        <title>Diploid genomic architecture of Nitzschia inconspicua, an elite biomass production diatom.</title>
        <authorList>
            <person name="Oliver A."/>
            <person name="Podell S."/>
            <person name="Pinowska A."/>
            <person name="Traller J.C."/>
            <person name="Smith S.R."/>
            <person name="McClure R."/>
            <person name="Beliaev A."/>
            <person name="Bohutskyi P."/>
            <person name="Hill E.A."/>
            <person name="Rabines A."/>
            <person name="Zheng H."/>
            <person name="Allen L.Z."/>
            <person name="Kuo A."/>
            <person name="Grigoriev I.V."/>
            <person name="Allen A.E."/>
            <person name="Hazlebeck D."/>
            <person name="Allen E.E."/>
        </authorList>
    </citation>
    <scope>NUCLEOTIDE SEQUENCE</scope>
    <source>
        <strain evidence="2">Hildebrandi</strain>
    </source>
</reference>
<dbReference type="EMBL" id="JAGRRH010000026">
    <property type="protein sequence ID" value="KAG7341719.1"/>
    <property type="molecule type" value="Genomic_DNA"/>
</dbReference>
<protein>
    <submittedName>
        <fullName evidence="2">Uncharacterized protein</fullName>
    </submittedName>
</protein>
<feature type="compositionally biased region" description="Basic residues" evidence="1">
    <location>
        <begin position="198"/>
        <end position="213"/>
    </location>
</feature>
<sequence length="243" mass="27883">MPPYSGDSMFSSSNAAYHTTTPDKPETVTEEEAPTSEKNGRFDALLDFNPCVSVSGAGHSMSSAMFKTRQCSWCGQGCNKLKGYNKEVIEGTTFNEETGVEEPSITKIYYHKWCSQLKEWKEVHQEGWKKVMDGLIGHFRAIEFAEQRRREAEERARQEAIRRADEARRAAEEKRRQEEEERRVLEEERLAAEEAQRKKQASARYKVGKKLSAFKKAVTSPCKSKKAVDEKATGEEQYPDYEY</sequence>
<dbReference type="OrthoDB" id="10625057at2759"/>
<feature type="compositionally biased region" description="Basic and acidic residues" evidence="1">
    <location>
        <begin position="170"/>
        <end position="197"/>
    </location>
</feature>
<reference evidence="2" key="2">
    <citation type="submission" date="2021-04" db="EMBL/GenBank/DDBJ databases">
        <authorList>
            <person name="Podell S."/>
        </authorList>
    </citation>
    <scope>NUCLEOTIDE SEQUENCE</scope>
    <source>
        <strain evidence="2">Hildebrandi</strain>
    </source>
</reference>
<accession>A0A9K3KDG3</accession>
<evidence type="ECO:0000313" key="2">
    <source>
        <dbReference type="EMBL" id="KAG7341719.1"/>
    </source>
</evidence>
<proteinExistence type="predicted"/>
<dbReference type="AlphaFoldDB" id="A0A9K3KDG3"/>
<dbReference type="Proteomes" id="UP000693970">
    <property type="component" value="Unassembled WGS sequence"/>
</dbReference>